<dbReference type="Gene3D" id="3.30.40.10">
    <property type="entry name" value="Zinc/RING finger domain, C3HC4 (zinc finger)"/>
    <property type="match status" value="1"/>
</dbReference>
<evidence type="ECO:0000256" key="1">
    <source>
        <dbReference type="ARBA" id="ARBA00001798"/>
    </source>
</evidence>
<dbReference type="InterPro" id="IPR002867">
    <property type="entry name" value="IBR_dom"/>
</dbReference>
<dbReference type="GO" id="GO:0016567">
    <property type="term" value="P:protein ubiquitination"/>
    <property type="evidence" value="ECO:0007669"/>
    <property type="project" value="InterPro"/>
</dbReference>
<dbReference type="SUPFAM" id="SSF57850">
    <property type="entry name" value="RING/U-box"/>
    <property type="match status" value="3"/>
</dbReference>
<dbReference type="EC" id="2.3.2.31" evidence="2"/>
<dbReference type="Gene3D" id="1.20.120.1750">
    <property type="match status" value="1"/>
</dbReference>
<dbReference type="OrthoDB" id="1431934at2759"/>
<keyword evidence="11" id="KW-1185">Reference proteome</keyword>
<evidence type="ECO:0000256" key="5">
    <source>
        <dbReference type="ARBA" id="ARBA00022737"/>
    </source>
</evidence>
<protein>
    <recommendedName>
        <fullName evidence="2">RBR-type E3 ubiquitin transferase</fullName>
        <ecNumber evidence="2">2.3.2.31</ecNumber>
    </recommendedName>
</protein>
<dbReference type="InterPro" id="IPR031127">
    <property type="entry name" value="E3_UB_ligase_RBR"/>
</dbReference>
<dbReference type="InterPro" id="IPR013083">
    <property type="entry name" value="Znf_RING/FYVE/PHD"/>
</dbReference>
<name>A0A6A6WUY0_9PLEO</name>
<dbReference type="AlphaFoldDB" id="A0A6A6WUY0"/>
<evidence type="ECO:0000256" key="3">
    <source>
        <dbReference type="ARBA" id="ARBA00022679"/>
    </source>
</evidence>
<evidence type="ECO:0000256" key="4">
    <source>
        <dbReference type="ARBA" id="ARBA00022723"/>
    </source>
</evidence>
<keyword evidence="5" id="KW-0677">Repeat</keyword>
<dbReference type="CDD" id="cd20335">
    <property type="entry name" value="BRcat_RBR"/>
    <property type="match status" value="1"/>
</dbReference>
<organism evidence="10 11">
    <name type="scientific">Melanomma pulvis-pyrius CBS 109.77</name>
    <dbReference type="NCBI Taxonomy" id="1314802"/>
    <lineage>
        <taxon>Eukaryota</taxon>
        <taxon>Fungi</taxon>
        <taxon>Dikarya</taxon>
        <taxon>Ascomycota</taxon>
        <taxon>Pezizomycotina</taxon>
        <taxon>Dothideomycetes</taxon>
        <taxon>Pleosporomycetidae</taxon>
        <taxon>Pleosporales</taxon>
        <taxon>Melanommataceae</taxon>
        <taxon>Melanomma</taxon>
    </lineage>
</organism>
<keyword evidence="8" id="KW-0862">Zinc</keyword>
<dbReference type="InterPro" id="IPR044066">
    <property type="entry name" value="TRIAD_supradom"/>
</dbReference>
<dbReference type="Proteomes" id="UP000799757">
    <property type="component" value="Unassembled WGS sequence"/>
</dbReference>
<keyword evidence="4" id="KW-0479">Metal-binding</keyword>
<sequence length="238" mass="26917">MRLSRQRQTCQVCKESRHIAHFSTWAPTTRCVHPSQTCVSCMQKWIATCMETKGWNTCICPECGEPLAYDDVKLFATQEVFARYDHLSTRAALSSLPNFHWCQSPTCSSGHIYDESTLNNPIFTCASCGHAHCLNHPSVPYHAGETCSQYDARITPPTPAASSSQKVLEEKANVKCVQETSKRCPNAICGWFIEKNEGCDMMTCWKCRFEFCWECSAPFGPISRKGNKFHKEGCKYWG</sequence>
<dbReference type="GO" id="GO:0008270">
    <property type="term" value="F:zinc ion binding"/>
    <property type="evidence" value="ECO:0007669"/>
    <property type="project" value="UniProtKB-KW"/>
</dbReference>
<dbReference type="SMART" id="SM00647">
    <property type="entry name" value="IBR"/>
    <property type="match status" value="2"/>
</dbReference>
<dbReference type="PANTHER" id="PTHR11685">
    <property type="entry name" value="RBR FAMILY RING FINGER AND IBR DOMAIN-CONTAINING"/>
    <property type="match status" value="1"/>
</dbReference>
<feature type="domain" description="RING-type" evidence="9">
    <location>
        <begin position="6"/>
        <end position="238"/>
    </location>
</feature>
<reference evidence="10" key="1">
    <citation type="journal article" date="2020" name="Stud. Mycol.">
        <title>101 Dothideomycetes genomes: a test case for predicting lifestyles and emergence of pathogens.</title>
        <authorList>
            <person name="Haridas S."/>
            <person name="Albert R."/>
            <person name="Binder M."/>
            <person name="Bloem J."/>
            <person name="Labutti K."/>
            <person name="Salamov A."/>
            <person name="Andreopoulos B."/>
            <person name="Baker S."/>
            <person name="Barry K."/>
            <person name="Bills G."/>
            <person name="Bluhm B."/>
            <person name="Cannon C."/>
            <person name="Castanera R."/>
            <person name="Culley D."/>
            <person name="Daum C."/>
            <person name="Ezra D."/>
            <person name="Gonzalez J."/>
            <person name="Henrissat B."/>
            <person name="Kuo A."/>
            <person name="Liang C."/>
            <person name="Lipzen A."/>
            <person name="Lutzoni F."/>
            <person name="Magnuson J."/>
            <person name="Mondo S."/>
            <person name="Nolan M."/>
            <person name="Ohm R."/>
            <person name="Pangilinan J."/>
            <person name="Park H.-J."/>
            <person name="Ramirez L."/>
            <person name="Alfaro M."/>
            <person name="Sun H."/>
            <person name="Tritt A."/>
            <person name="Yoshinaga Y."/>
            <person name="Zwiers L.-H."/>
            <person name="Turgeon B."/>
            <person name="Goodwin S."/>
            <person name="Spatafora J."/>
            <person name="Crous P."/>
            <person name="Grigoriev I."/>
        </authorList>
    </citation>
    <scope>NUCLEOTIDE SEQUENCE</scope>
    <source>
        <strain evidence="10">CBS 109.77</strain>
    </source>
</reference>
<dbReference type="Pfam" id="PF22191">
    <property type="entry name" value="IBR_1"/>
    <property type="match status" value="1"/>
</dbReference>
<evidence type="ECO:0000256" key="2">
    <source>
        <dbReference type="ARBA" id="ARBA00012251"/>
    </source>
</evidence>
<evidence type="ECO:0000313" key="10">
    <source>
        <dbReference type="EMBL" id="KAF2788030.1"/>
    </source>
</evidence>
<keyword evidence="3" id="KW-0808">Transferase</keyword>
<accession>A0A6A6WUY0</accession>
<evidence type="ECO:0000256" key="6">
    <source>
        <dbReference type="ARBA" id="ARBA00022771"/>
    </source>
</evidence>
<dbReference type="GO" id="GO:0061630">
    <property type="term" value="F:ubiquitin protein ligase activity"/>
    <property type="evidence" value="ECO:0007669"/>
    <property type="project" value="UniProtKB-EC"/>
</dbReference>
<dbReference type="Pfam" id="PF01485">
    <property type="entry name" value="IBR"/>
    <property type="match status" value="1"/>
</dbReference>
<comment type="catalytic activity">
    <reaction evidence="1">
        <text>[E2 ubiquitin-conjugating enzyme]-S-ubiquitinyl-L-cysteine + [acceptor protein]-L-lysine = [E2 ubiquitin-conjugating enzyme]-L-cysteine + [acceptor protein]-N(6)-ubiquitinyl-L-lysine.</text>
        <dbReference type="EC" id="2.3.2.31"/>
    </reaction>
</comment>
<proteinExistence type="predicted"/>
<evidence type="ECO:0000256" key="8">
    <source>
        <dbReference type="ARBA" id="ARBA00022833"/>
    </source>
</evidence>
<keyword evidence="6" id="KW-0863">Zinc-finger</keyword>
<evidence type="ECO:0000259" key="9">
    <source>
        <dbReference type="PROSITE" id="PS51873"/>
    </source>
</evidence>
<evidence type="ECO:0000256" key="7">
    <source>
        <dbReference type="ARBA" id="ARBA00022786"/>
    </source>
</evidence>
<dbReference type="EMBL" id="MU002255">
    <property type="protein sequence ID" value="KAF2788030.1"/>
    <property type="molecule type" value="Genomic_DNA"/>
</dbReference>
<gene>
    <name evidence="10" type="ORF">K505DRAFT_256436</name>
</gene>
<evidence type="ECO:0000313" key="11">
    <source>
        <dbReference type="Proteomes" id="UP000799757"/>
    </source>
</evidence>
<keyword evidence="7" id="KW-0833">Ubl conjugation pathway</keyword>
<dbReference type="PROSITE" id="PS51873">
    <property type="entry name" value="TRIAD"/>
    <property type="match status" value="1"/>
</dbReference>